<feature type="non-terminal residue" evidence="1">
    <location>
        <position position="43"/>
    </location>
</feature>
<dbReference type="AlphaFoldDB" id="X1H267"/>
<comment type="caution">
    <text evidence="1">The sequence shown here is derived from an EMBL/GenBank/DDBJ whole genome shotgun (WGS) entry which is preliminary data.</text>
</comment>
<accession>X1H267</accession>
<sequence length="43" mass="4823">MKSYIKPVIFGIVILVLAIFIVERACPRSDAKYQKLKGELAEA</sequence>
<organism evidence="1">
    <name type="scientific">marine sediment metagenome</name>
    <dbReference type="NCBI Taxonomy" id="412755"/>
    <lineage>
        <taxon>unclassified sequences</taxon>
        <taxon>metagenomes</taxon>
        <taxon>ecological metagenomes</taxon>
    </lineage>
</organism>
<proteinExistence type="predicted"/>
<name>X1H267_9ZZZZ</name>
<evidence type="ECO:0000313" key="1">
    <source>
        <dbReference type="EMBL" id="GAH51200.1"/>
    </source>
</evidence>
<gene>
    <name evidence="1" type="ORF">S03H2_26478</name>
</gene>
<reference evidence="1" key="1">
    <citation type="journal article" date="2014" name="Front. Microbiol.">
        <title>High frequency of phylogenetically diverse reductive dehalogenase-homologous genes in deep subseafloor sedimentary metagenomes.</title>
        <authorList>
            <person name="Kawai M."/>
            <person name="Futagami T."/>
            <person name="Toyoda A."/>
            <person name="Takaki Y."/>
            <person name="Nishi S."/>
            <person name="Hori S."/>
            <person name="Arai W."/>
            <person name="Tsubouchi T."/>
            <person name="Morono Y."/>
            <person name="Uchiyama I."/>
            <person name="Ito T."/>
            <person name="Fujiyama A."/>
            <person name="Inagaki F."/>
            <person name="Takami H."/>
        </authorList>
    </citation>
    <scope>NUCLEOTIDE SEQUENCE</scope>
    <source>
        <strain evidence="1">Expedition CK06-06</strain>
    </source>
</reference>
<dbReference type="EMBL" id="BARU01015374">
    <property type="protein sequence ID" value="GAH51200.1"/>
    <property type="molecule type" value="Genomic_DNA"/>
</dbReference>
<protein>
    <submittedName>
        <fullName evidence="1">Uncharacterized protein</fullName>
    </submittedName>
</protein>